<evidence type="ECO:0000259" key="6">
    <source>
        <dbReference type="PROSITE" id="PS51767"/>
    </source>
</evidence>
<dbReference type="Ensembl" id="ENSSMRT00000003197.1">
    <property type="protein sequence ID" value="ENSSMRP00000002667.1"/>
    <property type="gene ID" value="ENSSMRG00000002283.1"/>
</dbReference>
<reference evidence="7" key="1">
    <citation type="submission" date="2025-08" db="UniProtKB">
        <authorList>
            <consortium name="Ensembl"/>
        </authorList>
    </citation>
    <scope>IDENTIFICATION</scope>
</reference>
<comment type="similarity">
    <text evidence="1">Belongs to the peptidase A1 family.</text>
</comment>
<keyword evidence="5" id="KW-0732">Signal</keyword>
<sequence length="378" mass="42204">MKWLLLVLAYLHLSQGLHRVILKKGKSIRENLKEEGVLEEFLKKHRVDPALKYHTNEYNVAYEPITNYLNTFYFGEISIGTPPQNFLVVMDTGSSDLWVPSVYCNTEACENHRTFNPSASSTYINNGQTYTLYYGSGDLTVMLGYDTVRVQNIVVQNQEFGLSEDEPTDPFYYANFDGILGMAYPAIAVGGSYTVMQQMLRQGQLSEPIFSFYFSRQPTVQYGGELILGGVDTQLFSGEISWAPVTREVYWQIGVEEFAIGSQATGWCSEGCQAIVDTGTCQLTIPQQYIGDFDGSGVYVVNCNNVQNMPTITFVINGAEFPLPPSAYDNGYCSLAIEPTYLPSPNGQPLWILGDVFLKEYYSVFDMANNRVGFAPSA</sequence>
<dbReference type="Proteomes" id="UP000694421">
    <property type="component" value="Unplaced"/>
</dbReference>
<dbReference type="FunFam" id="2.40.70.10:FF:000004">
    <property type="entry name" value="Pepsin A"/>
    <property type="match status" value="1"/>
</dbReference>
<organism evidence="7 8">
    <name type="scientific">Salvator merianae</name>
    <name type="common">Argentine black and white tegu</name>
    <name type="synonym">Tupinambis merianae</name>
    <dbReference type="NCBI Taxonomy" id="96440"/>
    <lineage>
        <taxon>Eukaryota</taxon>
        <taxon>Metazoa</taxon>
        <taxon>Chordata</taxon>
        <taxon>Craniata</taxon>
        <taxon>Vertebrata</taxon>
        <taxon>Euteleostomi</taxon>
        <taxon>Lepidosauria</taxon>
        <taxon>Squamata</taxon>
        <taxon>Bifurcata</taxon>
        <taxon>Unidentata</taxon>
        <taxon>Episquamata</taxon>
        <taxon>Laterata</taxon>
        <taxon>Teiioidea</taxon>
        <taxon>Teiidae</taxon>
        <taxon>Salvator</taxon>
    </lineage>
</organism>
<dbReference type="SUPFAM" id="SSF50630">
    <property type="entry name" value="Acid proteases"/>
    <property type="match status" value="1"/>
</dbReference>
<evidence type="ECO:0000256" key="1">
    <source>
        <dbReference type="ARBA" id="ARBA00007447"/>
    </source>
</evidence>
<dbReference type="InterPro" id="IPR021109">
    <property type="entry name" value="Peptidase_aspartic_dom_sf"/>
</dbReference>
<evidence type="ECO:0000256" key="4">
    <source>
        <dbReference type="PIRSR" id="PIRSR601461-2"/>
    </source>
</evidence>
<dbReference type="Pfam" id="PF07966">
    <property type="entry name" value="A1_Propeptide"/>
    <property type="match status" value="1"/>
</dbReference>
<reference evidence="7" key="2">
    <citation type="submission" date="2025-09" db="UniProtKB">
        <authorList>
            <consortium name="Ensembl"/>
        </authorList>
    </citation>
    <scope>IDENTIFICATION</scope>
</reference>
<feature type="active site" evidence="3">
    <location>
        <position position="91"/>
    </location>
</feature>
<dbReference type="PANTHER" id="PTHR47966:SF70">
    <property type="entry name" value="PEPTIDASE A1 DOMAIN-CONTAINING PROTEIN"/>
    <property type="match status" value="1"/>
</dbReference>
<dbReference type="Pfam" id="PF00026">
    <property type="entry name" value="Asp"/>
    <property type="match status" value="1"/>
</dbReference>
<dbReference type="PANTHER" id="PTHR47966">
    <property type="entry name" value="BETA-SITE APP-CLEAVING ENZYME, ISOFORM A-RELATED"/>
    <property type="match status" value="1"/>
</dbReference>
<dbReference type="Gene3D" id="2.40.70.10">
    <property type="entry name" value="Acid Proteases"/>
    <property type="match status" value="2"/>
</dbReference>
<keyword evidence="8" id="KW-1185">Reference proteome</keyword>
<keyword evidence="2 4" id="KW-1015">Disulfide bond</keyword>
<evidence type="ECO:0000313" key="8">
    <source>
        <dbReference type="Proteomes" id="UP000694421"/>
    </source>
</evidence>
<dbReference type="InterPro" id="IPR012848">
    <property type="entry name" value="Aspartic_peptidase_N"/>
</dbReference>
<feature type="signal peptide" evidence="5">
    <location>
        <begin position="1"/>
        <end position="16"/>
    </location>
</feature>
<feature type="chain" id="PRO_5034754907" description="Peptidase A1 domain-containing protein" evidence="5">
    <location>
        <begin position="17"/>
        <end position="378"/>
    </location>
</feature>
<evidence type="ECO:0000313" key="7">
    <source>
        <dbReference type="Ensembl" id="ENSSMRP00000002667.1"/>
    </source>
</evidence>
<dbReference type="GO" id="GO:0006508">
    <property type="term" value="P:proteolysis"/>
    <property type="evidence" value="ECO:0007669"/>
    <property type="project" value="InterPro"/>
</dbReference>
<evidence type="ECO:0000256" key="3">
    <source>
        <dbReference type="PIRSR" id="PIRSR601461-1"/>
    </source>
</evidence>
<dbReference type="PROSITE" id="PS51767">
    <property type="entry name" value="PEPTIDASE_A1"/>
    <property type="match status" value="1"/>
</dbReference>
<dbReference type="InterPro" id="IPR001461">
    <property type="entry name" value="Aspartic_peptidase_A1"/>
</dbReference>
<dbReference type="Gene3D" id="6.10.140.60">
    <property type="match status" value="1"/>
</dbReference>
<proteinExistence type="inferred from homology"/>
<dbReference type="PRINTS" id="PR00792">
    <property type="entry name" value="PEPSIN"/>
</dbReference>
<feature type="disulfide bond" evidence="4">
    <location>
        <begin position="104"/>
        <end position="109"/>
    </location>
</feature>
<dbReference type="AlphaFoldDB" id="A0A8D0DJN9"/>
<feature type="domain" description="Peptidase A1" evidence="6">
    <location>
        <begin position="73"/>
        <end position="375"/>
    </location>
</feature>
<protein>
    <recommendedName>
        <fullName evidence="6">Peptidase A1 domain-containing protein</fullName>
    </recommendedName>
</protein>
<feature type="active site" evidence="3">
    <location>
        <position position="277"/>
    </location>
</feature>
<dbReference type="GeneTree" id="ENSGT00940000163644"/>
<evidence type="ECO:0000256" key="5">
    <source>
        <dbReference type="SAM" id="SignalP"/>
    </source>
</evidence>
<dbReference type="GO" id="GO:0004190">
    <property type="term" value="F:aspartic-type endopeptidase activity"/>
    <property type="evidence" value="ECO:0007669"/>
    <property type="project" value="InterPro"/>
</dbReference>
<dbReference type="InterPro" id="IPR033121">
    <property type="entry name" value="PEPTIDASE_A1"/>
</dbReference>
<accession>A0A8D0DJN9</accession>
<evidence type="ECO:0000256" key="2">
    <source>
        <dbReference type="ARBA" id="ARBA00023157"/>
    </source>
</evidence>
<name>A0A8D0DJN9_SALMN</name>
<dbReference type="OMA" id="TCQLTIP"/>